<feature type="compositionally biased region" description="Low complexity" evidence="1">
    <location>
        <begin position="273"/>
        <end position="295"/>
    </location>
</feature>
<feature type="compositionally biased region" description="Polar residues" evidence="1">
    <location>
        <begin position="709"/>
        <end position="720"/>
    </location>
</feature>
<feature type="compositionally biased region" description="Pro residues" evidence="1">
    <location>
        <begin position="668"/>
        <end position="687"/>
    </location>
</feature>
<keyword evidence="3" id="KW-1185">Reference proteome</keyword>
<gene>
    <name evidence="2" type="ORF">MCHLO_00449</name>
</gene>
<feature type="region of interest" description="Disordered" evidence="1">
    <location>
        <begin position="70"/>
        <end position="100"/>
    </location>
</feature>
<feature type="region of interest" description="Disordered" evidence="1">
    <location>
        <begin position="273"/>
        <end position="395"/>
    </location>
</feature>
<organism evidence="2 3">
    <name type="scientific">Mycena chlorophos</name>
    <name type="common">Agaric fungus</name>
    <name type="synonym">Agaricus chlorophos</name>
    <dbReference type="NCBI Taxonomy" id="658473"/>
    <lineage>
        <taxon>Eukaryota</taxon>
        <taxon>Fungi</taxon>
        <taxon>Dikarya</taxon>
        <taxon>Basidiomycota</taxon>
        <taxon>Agaricomycotina</taxon>
        <taxon>Agaricomycetes</taxon>
        <taxon>Agaricomycetidae</taxon>
        <taxon>Agaricales</taxon>
        <taxon>Marasmiineae</taxon>
        <taxon>Mycenaceae</taxon>
        <taxon>Mycena</taxon>
    </lineage>
</organism>
<dbReference type="EMBL" id="DF838231">
    <property type="protein sequence ID" value="GAT42747.1"/>
    <property type="molecule type" value="Genomic_DNA"/>
</dbReference>
<evidence type="ECO:0000313" key="2">
    <source>
        <dbReference type="EMBL" id="GAT42747.1"/>
    </source>
</evidence>
<feature type="region of interest" description="Disordered" evidence="1">
    <location>
        <begin position="429"/>
        <end position="448"/>
    </location>
</feature>
<protein>
    <recommendedName>
        <fullName evidence="4">PH domain-containing protein</fullName>
    </recommendedName>
</protein>
<sequence length="1039" mass="109387">MNHNRRASLLGQASDALTGFRFGRRRPPSVRLPPPEPPVFAIPHVIDITAPPPDEELEERERLRAAAAESIGLRPLIEDPPEQDEEDQEQPEHVVEQPTVDLPPFPASYMAVAPLAALSAALPKYYPPNSLRIFALSKQWKPRHIILSLPAGRVSHLHLFKGTHSDDRELERLEINADSVAFVSESDTELLHVVKVAGADVGARRRDWNAIDDASRTVWLLHLPSSADAQQWISRIKTAIFEQRTQRAGLPPTPATTGPAGDMDVMLSMRMAASPPSAAAPGSSSSSTSPSSPDAPRQPPTPTSPTYAASIAPSASERSVRSVATAPTAGQRSRARPPSSSGVGKGVAALKGLFSSHSRPRSSSSASVISASSSSFDGTSSTPTATPTSGGDSSFAQMGSILARTVSPNGNAKRTSSVLERRIIGHGERERVASESDAMSVPRLPKTSLEERRKIVSYAGGHGYALQPPPRSRMMKPWAEADPIIDPVPLGEEEEEEEEENRPPIRMYTHPHGNASTGTAGSFGVRHEMNGNGHAAPAADRMSILSVSTSRSRASSVGNGSGSTTRRDSGRGRRWSTLPKRMTPPEGAGTIPHPYAAASSSHERTSSDFGSSHSGGKLNPGSGWAQRGKRASGISMQSSVSGASLGQSSANASVGSLVSGHGRVRTSMPPPPRPAPTTALPPAPSSPPRTSRDSRGSSVSFREPVASAMASTVSLPQAKSSFRESTQRALRLSLIAPRQPPPSTTLPPRPDEPAQATPEPGPPEPAPTRRPSILHRRHNSHSETTTSPNGSLRNSLLGKTANKTTTDLHVIPAAPPPRGPLPPTPVLGNATPLARHASLKLKQRLRILSAPPAPRAEVIPEPSTPGVSISEALAAPIARHPNGNGPMTLASFLSISASTPSTPLTATTPLPGTPIGEKILHDSSFLQMSSQSTASTPILRPMPIPTALAMAAESELYDDAPVAMASLLPPPRRGSRQISIQDLEPRTPTPETDEVLLPRDLAAEGAGPGPGKLFSLSRHGSVISLLGIVTANANNVATL</sequence>
<feature type="region of interest" description="Disordered" evidence="1">
    <location>
        <begin position="490"/>
        <end position="797"/>
    </location>
</feature>
<feature type="region of interest" description="Disordered" evidence="1">
    <location>
        <begin position="968"/>
        <end position="992"/>
    </location>
</feature>
<feature type="compositionally biased region" description="Low complexity" evidence="1">
    <location>
        <begin position="541"/>
        <end position="564"/>
    </location>
</feature>
<feature type="compositionally biased region" description="Low complexity" evidence="1">
    <location>
        <begin position="355"/>
        <end position="394"/>
    </location>
</feature>
<feature type="compositionally biased region" description="Acidic residues" evidence="1">
    <location>
        <begin position="79"/>
        <end position="89"/>
    </location>
</feature>
<reference evidence="2" key="1">
    <citation type="submission" date="2014-09" db="EMBL/GenBank/DDBJ databases">
        <title>Genome sequence of the luminous mushroom Mycena chlorophos for searching fungal bioluminescence genes.</title>
        <authorList>
            <person name="Tanaka Y."/>
            <person name="Kasuga D."/>
            <person name="Oba Y."/>
            <person name="Hase S."/>
            <person name="Sato K."/>
            <person name="Oba Y."/>
            <person name="Sakakibara Y."/>
        </authorList>
    </citation>
    <scope>NUCLEOTIDE SEQUENCE</scope>
</reference>
<feature type="compositionally biased region" description="Pro residues" evidence="1">
    <location>
        <begin position="759"/>
        <end position="768"/>
    </location>
</feature>
<evidence type="ECO:0008006" key="4">
    <source>
        <dbReference type="Google" id="ProtNLM"/>
    </source>
</evidence>
<feature type="compositionally biased region" description="Polar residues" evidence="1">
    <location>
        <begin position="782"/>
        <end position="794"/>
    </location>
</feature>
<evidence type="ECO:0000256" key="1">
    <source>
        <dbReference type="SAM" id="MobiDB-lite"/>
    </source>
</evidence>
<proteinExistence type="predicted"/>
<name>A0ABQ0KVP8_MYCCL</name>
<feature type="compositionally biased region" description="Low complexity" evidence="1">
    <location>
        <begin position="304"/>
        <end position="316"/>
    </location>
</feature>
<feature type="compositionally biased region" description="Pro residues" evidence="1">
    <location>
        <begin position="738"/>
        <end position="748"/>
    </location>
</feature>
<feature type="compositionally biased region" description="Low complexity" evidence="1">
    <location>
        <begin position="637"/>
        <end position="650"/>
    </location>
</feature>
<dbReference type="Proteomes" id="UP000815677">
    <property type="component" value="Unassembled WGS sequence"/>
</dbReference>
<feature type="compositionally biased region" description="Acidic residues" evidence="1">
    <location>
        <begin position="491"/>
        <end position="500"/>
    </location>
</feature>
<evidence type="ECO:0000313" key="3">
    <source>
        <dbReference type="Proteomes" id="UP000815677"/>
    </source>
</evidence>
<accession>A0ABQ0KVP8</accession>